<evidence type="ECO:0000256" key="14">
    <source>
        <dbReference type="PIRSR" id="PIRSR604385-3"/>
    </source>
</evidence>
<dbReference type="PROSITE" id="PS51462">
    <property type="entry name" value="NUDIX"/>
    <property type="match status" value="1"/>
</dbReference>
<feature type="binding site" evidence="13">
    <location>
        <position position="255"/>
    </location>
    <ligand>
        <name>Mg(2+)</name>
        <dbReference type="ChEBI" id="CHEBI:18420"/>
        <label>1</label>
    </ligand>
</feature>
<keyword evidence="6 16" id="KW-0378">Hydrolase</keyword>
<evidence type="ECO:0000256" key="13">
    <source>
        <dbReference type="PIRSR" id="PIRSR604385-2"/>
    </source>
</evidence>
<protein>
    <recommendedName>
        <fullName evidence="4">ADP-ribose pyrophosphatase</fullName>
        <ecNumber evidence="3">3.6.1.13</ecNumber>
    </recommendedName>
    <alternativeName>
        <fullName evidence="9">ADP-ribose diphosphatase</fullName>
    </alternativeName>
    <alternativeName>
        <fullName evidence="11">ADP-ribose phosphohydrolase</fullName>
    </alternativeName>
    <alternativeName>
        <fullName evidence="10">Adenosine diphosphoribose pyrophosphatase</fullName>
    </alternativeName>
</protein>
<dbReference type="InterPro" id="IPR004385">
    <property type="entry name" value="NDP_pyrophosphatase"/>
</dbReference>
<dbReference type="RefSeq" id="WP_050663297.1">
    <property type="nucleotide sequence ID" value="NZ_LGVV01000033.1"/>
</dbReference>
<evidence type="ECO:0000259" key="15">
    <source>
        <dbReference type="PROSITE" id="PS51462"/>
    </source>
</evidence>
<dbReference type="PANTHER" id="PTHR11839">
    <property type="entry name" value="UDP/ADP-SUGAR PYROPHOSPHATASE"/>
    <property type="match status" value="1"/>
</dbReference>
<dbReference type="GO" id="GO:0047631">
    <property type="term" value="F:ADP-ribose diphosphatase activity"/>
    <property type="evidence" value="ECO:0007669"/>
    <property type="project" value="UniProtKB-EC"/>
</dbReference>
<comment type="similarity">
    <text evidence="2">Belongs to the Nudix hydrolase family. NudF subfamily.</text>
</comment>
<comment type="catalytic activity">
    <reaction evidence="12">
        <text>ADP-D-ribose + H2O = D-ribose 5-phosphate + AMP + 2 H(+)</text>
        <dbReference type="Rhea" id="RHEA:10412"/>
        <dbReference type="ChEBI" id="CHEBI:15377"/>
        <dbReference type="ChEBI" id="CHEBI:15378"/>
        <dbReference type="ChEBI" id="CHEBI:57967"/>
        <dbReference type="ChEBI" id="CHEBI:78346"/>
        <dbReference type="ChEBI" id="CHEBI:456215"/>
        <dbReference type="EC" id="3.6.1.13"/>
    </reaction>
</comment>
<dbReference type="Gene3D" id="3.90.79.10">
    <property type="entry name" value="Nucleoside Triphosphate Pyrophosphohydrolase"/>
    <property type="match status" value="1"/>
</dbReference>
<dbReference type="GO" id="GO:0019144">
    <property type="term" value="F:ADP-sugar diphosphatase activity"/>
    <property type="evidence" value="ECO:0007669"/>
    <property type="project" value="TreeGrafter"/>
</dbReference>
<feature type="binding site" evidence="13">
    <location>
        <position position="186"/>
    </location>
    <ligand>
        <name>Mg(2+)</name>
        <dbReference type="ChEBI" id="CHEBI:18420"/>
        <label>1</label>
    </ligand>
</feature>
<dbReference type="InterPro" id="IPR000086">
    <property type="entry name" value="NUDIX_hydrolase_dom"/>
</dbReference>
<dbReference type="Pfam" id="PF00293">
    <property type="entry name" value="NUDIX"/>
    <property type="match status" value="1"/>
</dbReference>
<dbReference type="EMBL" id="LGVV01000033">
    <property type="protein sequence ID" value="KNX41049.1"/>
    <property type="molecule type" value="Genomic_DNA"/>
</dbReference>
<keyword evidence="7 13" id="KW-0460">Magnesium</keyword>
<dbReference type="NCBIfam" id="TIGR00052">
    <property type="entry name" value="nudix-type nucleoside diphosphatase, YffH/AdpP family"/>
    <property type="match status" value="1"/>
</dbReference>
<evidence type="ECO:0000256" key="3">
    <source>
        <dbReference type="ARBA" id="ARBA00012453"/>
    </source>
</evidence>
<dbReference type="STRING" id="74031.SAMN04488077_101334"/>
<dbReference type="GO" id="GO:0019693">
    <property type="term" value="P:ribose phosphate metabolic process"/>
    <property type="evidence" value="ECO:0007669"/>
    <property type="project" value="TreeGrafter"/>
</dbReference>
<feature type="binding site" evidence="13">
    <location>
        <position position="206"/>
    </location>
    <ligand>
        <name>Mg(2+)</name>
        <dbReference type="ChEBI" id="CHEBI:18420"/>
        <label>1</label>
    </ligand>
</feature>
<dbReference type="GO" id="GO:0046872">
    <property type="term" value="F:metal ion binding"/>
    <property type="evidence" value="ECO:0007669"/>
    <property type="project" value="UniProtKB-KW"/>
</dbReference>
<evidence type="ECO:0000256" key="11">
    <source>
        <dbReference type="ARBA" id="ARBA00033056"/>
    </source>
</evidence>
<dbReference type="PATRIC" id="fig|74031.6.peg.2477"/>
<dbReference type="CDD" id="cd24155">
    <property type="entry name" value="NUDIX_ADPRase"/>
    <property type="match status" value="1"/>
</dbReference>
<dbReference type="AlphaFoldDB" id="A0A0L6CTE7"/>
<evidence type="ECO:0000256" key="9">
    <source>
        <dbReference type="ARBA" id="ARBA00030162"/>
    </source>
</evidence>
<evidence type="ECO:0000313" key="16">
    <source>
        <dbReference type="EMBL" id="KNX41049.1"/>
    </source>
</evidence>
<evidence type="ECO:0000256" key="6">
    <source>
        <dbReference type="ARBA" id="ARBA00022801"/>
    </source>
</evidence>
<keyword evidence="17" id="KW-1185">Reference proteome</keyword>
<evidence type="ECO:0000256" key="1">
    <source>
        <dbReference type="ARBA" id="ARBA00001946"/>
    </source>
</evidence>
<organism evidence="16 17">
    <name type="scientific">Roseovarius tolerans</name>
    <dbReference type="NCBI Taxonomy" id="74031"/>
    <lineage>
        <taxon>Bacteria</taxon>
        <taxon>Pseudomonadati</taxon>
        <taxon>Pseudomonadota</taxon>
        <taxon>Alphaproteobacteria</taxon>
        <taxon>Rhodobacterales</taxon>
        <taxon>Roseobacteraceae</taxon>
        <taxon>Roseovarius</taxon>
    </lineage>
</organism>
<evidence type="ECO:0000256" key="12">
    <source>
        <dbReference type="ARBA" id="ARBA00049546"/>
    </source>
</evidence>
<accession>A0A0L6CTE7</accession>
<gene>
    <name evidence="16" type="primary">nudF</name>
    <name evidence="16" type="ORF">ROTO_24260</name>
</gene>
<dbReference type="GO" id="GO:0006753">
    <property type="term" value="P:nucleoside phosphate metabolic process"/>
    <property type="evidence" value="ECO:0007669"/>
    <property type="project" value="TreeGrafter"/>
</dbReference>
<evidence type="ECO:0000313" key="17">
    <source>
        <dbReference type="Proteomes" id="UP000037046"/>
    </source>
</evidence>
<feature type="binding site" evidence="13">
    <location>
        <position position="202"/>
    </location>
    <ligand>
        <name>Mg(2+)</name>
        <dbReference type="ChEBI" id="CHEBI:18420"/>
        <label>1</label>
    </ligand>
</feature>
<evidence type="ECO:0000256" key="5">
    <source>
        <dbReference type="ARBA" id="ARBA00022723"/>
    </source>
</evidence>
<sequence length="299" mass="33017">MLYIGEVLGLGPVQQVRLSYEGQDIPARAFAGRPGTLAWQADSWSGSSRMTLCEAIREIVEDMAHRPAADLAATRAMILSRAAARVAACDAVPAELRSATGADSVEALQVETPHAGFFRTRGYHLRHPRFDGTTSPVLHREVFVATDAALVLPYDPLRDRLLLIEQFRMGPYGRGDPRPWMLEPVAGRIDAGETPEETALRECREEARLDLRGLEKISTHYCTPGYSTEVFHLFLGLCDLPDVAQGQGGLETENEDIRSHVIDFHRAMALLHSGEANNGPLVLSLIWLERERARLRASA</sequence>
<feature type="short sequence motif" description="Nudix box" evidence="14">
    <location>
        <begin position="187"/>
        <end position="209"/>
    </location>
</feature>
<comment type="function">
    <text evidence="8">Acts on ADP-mannose and ADP-glucose as well as ADP-ribose. Prevents glycogen biosynthesis. The reaction catalyzed by this enzyme is a limiting step of the gluconeogenic process.</text>
</comment>
<evidence type="ECO:0000256" key="8">
    <source>
        <dbReference type="ARBA" id="ARBA00025164"/>
    </source>
</evidence>
<comment type="cofactor">
    <cofactor evidence="1 13">
        <name>Mg(2+)</name>
        <dbReference type="ChEBI" id="CHEBI:18420"/>
    </cofactor>
</comment>
<evidence type="ECO:0000256" key="2">
    <source>
        <dbReference type="ARBA" id="ARBA00007482"/>
    </source>
</evidence>
<comment type="caution">
    <text evidence="16">The sequence shown here is derived from an EMBL/GenBank/DDBJ whole genome shotgun (WGS) entry which is preliminary data.</text>
</comment>
<dbReference type="InterPro" id="IPR015797">
    <property type="entry name" value="NUDIX_hydrolase-like_dom_sf"/>
</dbReference>
<evidence type="ECO:0000256" key="4">
    <source>
        <dbReference type="ARBA" id="ARBA00013297"/>
    </source>
</evidence>
<evidence type="ECO:0000256" key="7">
    <source>
        <dbReference type="ARBA" id="ARBA00022842"/>
    </source>
</evidence>
<dbReference type="SUPFAM" id="SSF55811">
    <property type="entry name" value="Nudix"/>
    <property type="match status" value="1"/>
</dbReference>
<feature type="domain" description="Nudix hydrolase" evidence="15">
    <location>
        <begin position="144"/>
        <end position="284"/>
    </location>
</feature>
<evidence type="ECO:0000256" key="10">
    <source>
        <dbReference type="ARBA" id="ARBA00030308"/>
    </source>
</evidence>
<dbReference type="Proteomes" id="UP000037046">
    <property type="component" value="Unassembled WGS sequence"/>
</dbReference>
<name>A0A0L6CTE7_9RHOB</name>
<dbReference type="PANTHER" id="PTHR11839:SF5">
    <property type="entry name" value="ADP-RIBOSE PYROPHOSPHATASE"/>
    <property type="match status" value="1"/>
</dbReference>
<dbReference type="GO" id="GO:0005829">
    <property type="term" value="C:cytosol"/>
    <property type="evidence" value="ECO:0007669"/>
    <property type="project" value="TreeGrafter"/>
</dbReference>
<keyword evidence="5 13" id="KW-0479">Metal-binding</keyword>
<reference evidence="17" key="1">
    <citation type="submission" date="2015-07" db="EMBL/GenBank/DDBJ databases">
        <title>Draft Genome Sequence of Roseovarius tolerans EL-164, a producer of N-Acylated Alanine Methyl Esters (NAMEs).</title>
        <authorList>
            <person name="Voget S."/>
            <person name="Bruns H."/>
            <person name="Wagner-Doebler I."/>
            <person name="Schulz S."/>
            <person name="Daniel R."/>
        </authorList>
    </citation>
    <scope>NUCLEOTIDE SEQUENCE [LARGE SCALE GENOMIC DNA]</scope>
    <source>
        <strain evidence="17">EL-164</strain>
    </source>
</reference>
<dbReference type="EC" id="3.6.1.13" evidence="3"/>
<proteinExistence type="inferred from homology"/>